<organism evidence="1 2">
    <name type="scientific">Fusarium decemcellulare</name>
    <dbReference type="NCBI Taxonomy" id="57161"/>
    <lineage>
        <taxon>Eukaryota</taxon>
        <taxon>Fungi</taxon>
        <taxon>Dikarya</taxon>
        <taxon>Ascomycota</taxon>
        <taxon>Pezizomycotina</taxon>
        <taxon>Sordariomycetes</taxon>
        <taxon>Hypocreomycetidae</taxon>
        <taxon>Hypocreales</taxon>
        <taxon>Nectriaceae</taxon>
        <taxon>Fusarium</taxon>
        <taxon>Fusarium decemcellulare species complex</taxon>
    </lineage>
</organism>
<keyword evidence="2" id="KW-1185">Reference proteome</keyword>
<comment type="caution">
    <text evidence="1">The sequence shown here is derived from an EMBL/GenBank/DDBJ whole genome shotgun (WGS) entry which is preliminary data.</text>
</comment>
<evidence type="ECO:0000313" key="2">
    <source>
        <dbReference type="Proteomes" id="UP001148629"/>
    </source>
</evidence>
<sequence length="117" mass="13155">MPRDSTTRLTPTRLKHLQTLLLQHHFETSGRGTTIAQRTSAPNPSNTNALNEAQASYHRTMATGKSLTSSQILTGESIANSITGQQRRADRLNERLRGAQYDSRSLEWRYFALLIQS</sequence>
<dbReference type="Proteomes" id="UP001148629">
    <property type="component" value="Unassembled WGS sequence"/>
</dbReference>
<name>A0ACC1RCB2_9HYPO</name>
<accession>A0ACC1RCB2</accession>
<dbReference type="EMBL" id="JANRMS010004957">
    <property type="protein sequence ID" value="KAJ3504607.1"/>
    <property type="molecule type" value="Genomic_DNA"/>
</dbReference>
<proteinExistence type="predicted"/>
<evidence type="ECO:0000313" key="1">
    <source>
        <dbReference type="EMBL" id="KAJ3504607.1"/>
    </source>
</evidence>
<protein>
    <submittedName>
        <fullName evidence="1">Uncharacterized protein</fullName>
    </submittedName>
</protein>
<gene>
    <name evidence="1" type="ORF">NM208_g16313</name>
</gene>
<reference evidence="1" key="1">
    <citation type="submission" date="2022-08" db="EMBL/GenBank/DDBJ databases">
        <title>Genome Sequence of Fusarium decemcellulare.</title>
        <authorList>
            <person name="Buettner E."/>
        </authorList>
    </citation>
    <scope>NUCLEOTIDE SEQUENCE</scope>
    <source>
        <strain evidence="1">Babe19</strain>
    </source>
</reference>